<keyword evidence="4" id="KW-1185">Reference proteome</keyword>
<protein>
    <submittedName>
        <fullName evidence="3">Coiled-coil domain protein</fullName>
    </submittedName>
</protein>
<evidence type="ECO:0000313" key="3">
    <source>
        <dbReference type="EMBL" id="RNF02930.1"/>
    </source>
</evidence>
<reference evidence="3 4" key="1">
    <citation type="journal article" date="2018" name="BMC Genomics">
        <title>Genomic comparison of Trypanosoma conorhini and Trypanosoma rangeli to Trypanosoma cruzi strains of high and low virulence.</title>
        <authorList>
            <person name="Bradwell K.R."/>
            <person name="Koparde V.N."/>
            <person name="Matveyev A.V."/>
            <person name="Serrano M.G."/>
            <person name="Alves J.M."/>
            <person name="Parikh H."/>
            <person name="Huang B."/>
            <person name="Lee V."/>
            <person name="Espinosa-Alvarez O."/>
            <person name="Ortiz P.A."/>
            <person name="Costa-Martins A.G."/>
            <person name="Teixeira M.M."/>
            <person name="Buck G.A."/>
        </authorList>
    </citation>
    <scope>NUCLEOTIDE SEQUENCE [LARGE SCALE GENOMIC DNA]</scope>
    <source>
        <strain evidence="3 4">AM80</strain>
    </source>
</reference>
<evidence type="ECO:0000313" key="4">
    <source>
        <dbReference type="Proteomes" id="UP000283634"/>
    </source>
</evidence>
<dbReference type="InterPro" id="IPR039902">
    <property type="entry name" value="CCDC148/CCDC112"/>
</dbReference>
<feature type="coiled-coil region" evidence="2">
    <location>
        <begin position="359"/>
        <end position="484"/>
    </location>
</feature>
<dbReference type="PANTHER" id="PTHR21549:SF1">
    <property type="entry name" value="COILED-COIL DOMAIN-CONTAINING PROTEIN 148"/>
    <property type="match status" value="1"/>
</dbReference>
<name>A0A3R7MBP9_TRYRA</name>
<dbReference type="RefSeq" id="XP_029237209.1">
    <property type="nucleotide sequence ID" value="XM_029382935.1"/>
</dbReference>
<dbReference type="PANTHER" id="PTHR21549">
    <property type="entry name" value="MUTATED IN BLADDER CANCER 1"/>
    <property type="match status" value="1"/>
</dbReference>
<proteinExistence type="predicted"/>
<sequence length="583" mass="66893">MPPPKNSAALRHRAHIIAFSVEEQEAALMEWRAKARRDSEKLQCLHSKIDAHKKVTETVKREGRWLAACASLQREFISSDLELGKAYASCMHLLPESLRHELAKQGEQNMQLLNSLSAGVMSVRKALQELREHNEEPSQQTVQALAEKLSVLRKELLQKKLATDVEAAQILAEDARVEGSQDTPMEALQKLMQAKMETFEGLCESSDGTLHAALMETYRTALQTAGAAAVSQTAAGKDQKSGVPFLPTELNTVSLILKTYDAEMESGTTASAVLDEVYDRVRRAVPHFTKTLARRAVDEALRQKRDRVYLRSVTLQYNKRATELLESFKKAMMAEEEIMQLRNSIKDEARVREERQYKAQKELERLREAREVKDALRRAEEEAKNMEEDEKRQQVLHAREAEFQERLGRLRVYQEQQRELQEKERAVQQALEEEAALKRAIQQDHNAKRVEERKREYAEKCRLRKKNQDEIAELNRAHQRALEAFFKGVERRLGVTCDAERVLQPTTSSQQEVPFVSFSEAAQYKLHGYTVDNFMRDPRFRLQLALFEAGLHQTPYGREVISGGYHVPVAQRASEDNPLRLEH</sequence>
<organism evidence="3 4">
    <name type="scientific">Trypanosoma rangeli</name>
    <dbReference type="NCBI Taxonomy" id="5698"/>
    <lineage>
        <taxon>Eukaryota</taxon>
        <taxon>Discoba</taxon>
        <taxon>Euglenozoa</taxon>
        <taxon>Kinetoplastea</taxon>
        <taxon>Metakinetoplastina</taxon>
        <taxon>Trypanosomatida</taxon>
        <taxon>Trypanosomatidae</taxon>
        <taxon>Trypanosoma</taxon>
        <taxon>Herpetosoma</taxon>
    </lineage>
</organism>
<comment type="caution">
    <text evidence="3">The sequence shown here is derived from an EMBL/GenBank/DDBJ whole genome shotgun (WGS) entry which is preliminary data.</text>
</comment>
<dbReference type="EMBL" id="MKGL01000213">
    <property type="protein sequence ID" value="RNF02930.1"/>
    <property type="molecule type" value="Genomic_DNA"/>
</dbReference>
<accession>A0A3R7MBP9</accession>
<keyword evidence="1 2" id="KW-0175">Coiled coil</keyword>
<evidence type="ECO:0000256" key="2">
    <source>
        <dbReference type="SAM" id="Coils"/>
    </source>
</evidence>
<dbReference type="OMA" id="NCEQEAC"/>
<dbReference type="OrthoDB" id="448087at2759"/>
<evidence type="ECO:0000256" key="1">
    <source>
        <dbReference type="ARBA" id="ARBA00023054"/>
    </source>
</evidence>
<dbReference type="GeneID" id="40330011"/>
<dbReference type="Proteomes" id="UP000283634">
    <property type="component" value="Unassembled WGS sequence"/>
</dbReference>
<dbReference type="AlphaFoldDB" id="A0A3R7MBP9"/>
<dbReference type="VEuPathDB" id="TriTrypDB:TRSC58_00028"/>
<gene>
    <name evidence="3" type="ORF">TraAM80_06078</name>
</gene>